<keyword evidence="5" id="KW-1185">Reference proteome</keyword>
<evidence type="ECO:0000256" key="1">
    <source>
        <dbReference type="SAM" id="MobiDB-lite"/>
    </source>
</evidence>
<dbReference type="InterPro" id="IPR036415">
    <property type="entry name" value="Lamin_tail_dom_sf"/>
</dbReference>
<dbReference type="AlphaFoldDB" id="A0A1M6VXD4"/>
<reference evidence="5" key="1">
    <citation type="submission" date="2016-11" db="EMBL/GenBank/DDBJ databases">
        <authorList>
            <person name="Varghese N."/>
            <person name="Submissions S."/>
        </authorList>
    </citation>
    <scope>NUCLEOTIDE SEQUENCE [LARGE SCALE GENOMIC DNA]</scope>
    <source>
        <strain evidence="5">UWOS</strain>
    </source>
</reference>
<dbReference type="Pfam" id="PF13290">
    <property type="entry name" value="CHB_HEX_C_1"/>
    <property type="match status" value="1"/>
</dbReference>
<evidence type="ECO:0000259" key="3">
    <source>
        <dbReference type="Pfam" id="PF13290"/>
    </source>
</evidence>
<dbReference type="PROSITE" id="PS51257">
    <property type="entry name" value="PROKAR_LIPOPROTEIN"/>
    <property type="match status" value="1"/>
</dbReference>
<sequence>MKLSIYAIWAIFAAFLIACSDDASLVDDDQSLDNPSGELSSSGEFASSGSVVTDSSSSGGLISSSSLQSSSSSEQLCLATWVGNSKISINEIMPGNLDWYDDLGKDPGWVELHNSSDQPVALDGYALVENTIRPRKWVIGSDTIPPKGFRIIFASKRDVATLIEGEDSELTHYRLHTNWKLEDEGGNIYLIQSDCGIADSASYPKLEAGISWGKTSSGWLYFKNPTPESDNSASQGASGFVALPAFSQNAGFYKDSVVVSPPKTDDGSTVRCTFDGSIPTSASLEMLSPKTLTANTVVRCAAFKDGLITNKVVTNSYFINEEIRNMPVVSISVDSQFFQKHYLYVKAGSTNGQSPSSADPNNTTLYADVEFPVHVEYFANGSGSTGKDWEIDAGISLMGGYSRLEKKKSVAIKMGEEYQEGWLRYPLFETRKATNSKFKAFNLRNNGNRFVSDYIEDAMGGAILEGSGVDYQRSRQVIVFYDGVYWGIHDMRERYNKNYVETNYGIDASEATIIKHINKKIEASNGTTAEYEALLNFVYDSDFSGEKNANYETVKQLMDVENFAAYMAAEIYMHNGDWPNNNVRAWKSPNTKWKFMVYDLDHGFDWTWSVSGFYQSTNMFDWVKQGGYSSGKCYGGKSPSCFHTFYVQLIKNPDFKRMFINRAAMLFQNNVNAENITSTIEKIVATIDADQMSRDMATFLQTERWYSNSCAGGFSKSGSCMKEWAAERDATMQKEFREEFGLSENIEVTIAASGNGYVTLDDMLLPNLKSWTGTFFGGNSMLLTAKPSGTGKFVKWEDGSTENPRLVLPANGDSFVAVFE</sequence>
<evidence type="ECO:0000256" key="2">
    <source>
        <dbReference type="SAM" id="SignalP"/>
    </source>
</evidence>
<name>A0A1M6VXD4_9BACT</name>
<dbReference type="EMBL" id="FRAW01000021">
    <property type="protein sequence ID" value="SHK86172.1"/>
    <property type="molecule type" value="Genomic_DNA"/>
</dbReference>
<dbReference type="InterPro" id="IPR014867">
    <property type="entry name" value="Spore_coat_CotH_CotH2/3/7"/>
</dbReference>
<evidence type="ECO:0000313" key="4">
    <source>
        <dbReference type="EMBL" id="SHK86172.1"/>
    </source>
</evidence>
<feature type="region of interest" description="Disordered" evidence="1">
    <location>
        <begin position="29"/>
        <end position="51"/>
    </location>
</feature>
<dbReference type="Pfam" id="PF08757">
    <property type="entry name" value="CotH"/>
    <property type="match status" value="1"/>
</dbReference>
<dbReference type="InterPro" id="IPR059177">
    <property type="entry name" value="GH29D-like_dom"/>
</dbReference>
<keyword evidence="2" id="KW-0732">Signal</keyword>
<gene>
    <name evidence="4" type="ORF">SAMN05720469_1216</name>
</gene>
<protein>
    <submittedName>
        <fullName evidence="4">Chitobiase/beta-hexosaminidase C-terminal domain-containing protein</fullName>
    </submittedName>
</protein>
<feature type="compositionally biased region" description="Low complexity" evidence="1">
    <location>
        <begin position="36"/>
        <end position="51"/>
    </location>
</feature>
<feature type="signal peptide" evidence="2">
    <location>
        <begin position="1"/>
        <end position="18"/>
    </location>
</feature>
<proteinExistence type="predicted"/>
<feature type="chain" id="PRO_5012161096" evidence="2">
    <location>
        <begin position="19"/>
        <end position="820"/>
    </location>
</feature>
<accession>A0A1M6VXD4</accession>
<dbReference type="Proteomes" id="UP000184275">
    <property type="component" value="Unassembled WGS sequence"/>
</dbReference>
<feature type="domain" description="GH29D-like beta-sandwich" evidence="3">
    <location>
        <begin position="249"/>
        <end position="314"/>
    </location>
</feature>
<evidence type="ECO:0000313" key="5">
    <source>
        <dbReference type="Proteomes" id="UP000184275"/>
    </source>
</evidence>
<organism evidence="4 5">
    <name type="scientific">Fibrobacter intestinalis</name>
    <dbReference type="NCBI Taxonomy" id="28122"/>
    <lineage>
        <taxon>Bacteria</taxon>
        <taxon>Pseudomonadati</taxon>
        <taxon>Fibrobacterota</taxon>
        <taxon>Fibrobacteria</taxon>
        <taxon>Fibrobacterales</taxon>
        <taxon>Fibrobacteraceae</taxon>
        <taxon>Fibrobacter</taxon>
    </lineage>
</organism>
<dbReference type="SUPFAM" id="SSF74853">
    <property type="entry name" value="Lamin A/C globular tail domain"/>
    <property type="match status" value="1"/>
</dbReference>